<sequence length="363" mass="38768">MLEIHCKGTPFEIGHQHGSQGKQKVLGSIAFYTALLQKTCALSWPDVRRKAAAYVPTLERLCPAYLEEMRGVASGAGVHELDVLALNVRTEIMFGQWAEDPALPVASDGCTAIACKGDGDGEYDDGGKGMMLLAQNWDWQAEQADSLLVLRIEQAGKPRIAMVTEGGVIGKIGLNERGVGVCLNAIRAEGVDSAKMPIHLALRAVLESDSAAQAAELVRSAGTAGSGHVLVADESEAAGLECTYLGVRTLALDADGMIVHTNHLLLEHPGVVEPAWWADSRPREKRFRELVLGAKGKGGGGGLNRASLAELFRDEEGYPASVNRCQADGCDSQTLFTIVMGGRRAEVTFGRPTDVYDRVTLAF</sequence>
<evidence type="ECO:0000313" key="2">
    <source>
        <dbReference type="Proteomes" id="UP001163324"/>
    </source>
</evidence>
<organism evidence="1 2">
    <name type="scientific">Trichothecium roseum</name>
    <dbReference type="NCBI Taxonomy" id="47278"/>
    <lineage>
        <taxon>Eukaryota</taxon>
        <taxon>Fungi</taxon>
        <taxon>Dikarya</taxon>
        <taxon>Ascomycota</taxon>
        <taxon>Pezizomycotina</taxon>
        <taxon>Sordariomycetes</taxon>
        <taxon>Hypocreomycetidae</taxon>
        <taxon>Hypocreales</taxon>
        <taxon>Hypocreales incertae sedis</taxon>
        <taxon>Trichothecium</taxon>
    </lineage>
</organism>
<evidence type="ECO:0000313" key="1">
    <source>
        <dbReference type="EMBL" id="KAI9899799.1"/>
    </source>
</evidence>
<reference evidence="1" key="1">
    <citation type="submission" date="2022-10" db="EMBL/GenBank/DDBJ databases">
        <title>Complete Genome of Trichothecium roseum strain YXFP-22015, a Plant Pathogen Isolated from Citrus.</title>
        <authorList>
            <person name="Wang Y."/>
            <person name="Zhu L."/>
        </authorList>
    </citation>
    <scope>NUCLEOTIDE SEQUENCE</scope>
    <source>
        <strain evidence="1">YXFP-22015</strain>
    </source>
</reference>
<comment type="caution">
    <text evidence="1">The sequence shown here is derived from an EMBL/GenBank/DDBJ whole genome shotgun (WGS) entry which is preliminary data.</text>
</comment>
<gene>
    <name evidence="1" type="ORF">N3K66_006260</name>
</gene>
<name>A0ACC0V057_9HYPO</name>
<keyword evidence="2" id="KW-1185">Reference proteome</keyword>
<proteinExistence type="predicted"/>
<protein>
    <submittedName>
        <fullName evidence="1">Uncharacterized protein</fullName>
    </submittedName>
</protein>
<dbReference type="Proteomes" id="UP001163324">
    <property type="component" value="Chromosome 5"/>
</dbReference>
<dbReference type="EMBL" id="CM047944">
    <property type="protein sequence ID" value="KAI9899799.1"/>
    <property type="molecule type" value="Genomic_DNA"/>
</dbReference>
<accession>A0ACC0V057</accession>